<gene>
    <name evidence="2" type="ORF">BXP70_15120</name>
</gene>
<evidence type="ECO:0000313" key="3">
    <source>
        <dbReference type="Proteomes" id="UP000194873"/>
    </source>
</evidence>
<keyword evidence="3" id="KW-1185">Reference proteome</keyword>
<dbReference type="OrthoDB" id="786280at2"/>
<dbReference type="PANTHER" id="PTHR43685:SF2">
    <property type="entry name" value="GLYCOSYLTRANSFERASE 2-LIKE DOMAIN-CONTAINING PROTEIN"/>
    <property type="match status" value="1"/>
</dbReference>
<dbReference type="AlphaFoldDB" id="A0A243WE64"/>
<dbReference type="Pfam" id="PF00535">
    <property type="entry name" value="Glycos_transf_2"/>
    <property type="match status" value="1"/>
</dbReference>
<dbReference type="PANTHER" id="PTHR43685">
    <property type="entry name" value="GLYCOSYLTRANSFERASE"/>
    <property type="match status" value="1"/>
</dbReference>
<evidence type="ECO:0000313" key="2">
    <source>
        <dbReference type="EMBL" id="OUJ73157.1"/>
    </source>
</evidence>
<reference evidence="2 3" key="1">
    <citation type="submission" date="2017-01" db="EMBL/GenBank/DDBJ databases">
        <title>A new Hymenobacter.</title>
        <authorList>
            <person name="Liang Y."/>
            <person name="Feng F."/>
        </authorList>
    </citation>
    <scope>NUCLEOTIDE SEQUENCE [LARGE SCALE GENOMIC DNA]</scope>
    <source>
        <strain evidence="2">MIMBbqt21</strain>
    </source>
</reference>
<dbReference type="Gene3D" id="3.90.550.10">
    <property type="entry name" value="Spore Coat Polysaccharide Biosynthesis Protein SpsA, Chain A"/>
    <property type="match status" value="1"/>
</dbReference>
<dbReference type="CDD" id="cd00761">
    <property type="entry name" value="Glyco_tranf_GTA_type"/>
    <property type="match status" value="1"/>
</dbReference>
<comment type="caution">
    <text evidence="2">The sequence shown here is derived from an EMBL/GenBank/DDBJ whole genome shotgun (WGS) entry which is preliminary data.</text>
</comment>
<dbReference type="SUPFAM" id="SSF53448">
    <property type="entry name" value="Nucleotide-diphospho-sugar transferases"/>
    <property type="match status" value="1"/>
</dbReference>
<dbReference type="EMBL" id="MTSE01000007">
    <property type="protein sequence ID" value="OUJ73157.1"/>
    <property type="molecule type" value="Genomic_DNA"/>
</dbReference>
<dbReference type="InterPro" id="IPR001173">
    <property type="entry name" value="Glyco_trans_2-like"/>
</dbReference>
<sequence length="352" mass="40522">MLQVVSNGFSIVLCTYNGYNRLKPTLEHLAALQLPVGHNVELLLIDNGSTDQTEVFAKQVWGQLGAPYPLIVLPESRAGKGYAVETGYDAASYSYILTVDDDNWLDSQYLVQAIDLFSAHPDVGILQGMSEGVFEVAPPTWVKENELYFIIGSPVEKAGYYPKNNFDVWGAGMVFKRQDWVYLRQNGFAFLTSKLAGKAAGEDTELALALIILGRKAYYSPGLKYRHFMPVERITWNKLKSNFEVLGYVSYFMALYKVAVKANREHKIVRKYTAQKQVLSAILKYGSYMTTKQHLAYWLKPREEHYQLMLAKFYSQLKWYYQLSNHIMRDVSHIQKWMVPLLDENKDFDWPW</sequence>
<dbReference type="RefSeq" id="WP_086594918.1">
    <property type="nucleotide sequence ID" value="NZ_MTSE01000007.1"/>
</dbReference>
<protein>
    <recommendedName>
        <fullName evidence="1">Glycosyltransferase 2-like domain-containing protein</fullName>
    </recommendedName>
</protein>
<name>A0A243WE64_9BACT</name>
<dbReference type="Proteomes" id="UP000194873">
    <property type="component" value="Unassembled WGS sequence"/>
</dbReference>
<dbReference type="InterPro" id="IPR029044">
    <property type="entry name" value="Nucleotide-diphossugar_trans"/>
</dbReference>
<dbReference type="InterPro" id="IPR050834">
    <property type="entry name" value="Glycosyltransf_2"/>
</dbReference>
<feature type="domain" description="Glycosyltransferase 2-like" evidence="1">
    <location>
        <begin position="10"/>
        <end position="177"/>
    </location>
</feature>
<organism evidence="2 3">
    <name type="scientific">Hymenobacter crusticola</name>
    <dbReference type="NCBI Taxonomy" id="1770526"/>
    <lineage>
        <taxon>Bacteria</taxon>
        <taxon>Pseudomonadati</taxon>
        <taxon>Bacteroidota</taxon>
        <taxon>Cytophagia</taxon>
        <taxon>Cytophagales</taxon>
        <taxon>Hymenobacteraceae</taxon>
        <taxon>Hymenobacter</taxon>
    </lineage>
</organism>
<evidence type="ECO:0000259" key="1">
    <source>
        <dbReference type="Pfam" id="PF00535"/>
    </source>
</evidence>
<accession>A0A243WE64</accession>
<proteinExistence type="predicted"/>